<dbReference type="AlphaFoldDB" id="A0A0R3WYU1"/>
<organism evidence="4">
    <name type="scientific">Hydatigena taeniaeformis</name>
    <name type="common">Feline tapeworm</name>
    <name type="synonym">Taenia taeniaeformis</name>
    <dbReference type="NCBI Taxonomy" id="6205"/>
    <lineage>
        <taxon>Eukaryota</taxon>
        <taxon>Metazoa</taxon>
        <taxon>Spiralia</taxon>
        <taxon>Lophotrochozoa</taxon>
        <taxon>Platyhelminthes</taxon>
        <taxon>Cestoda</taxon>
        <taxon>Eucestoda</taxon>
        <taxon>Cyclophyllidea</taxon>
        <taxon>Taeniidae</taxon>
        <taxon>Hydatigera</taxon>
    </lineage>
</organism>
<keyword evidence="1" id="KW-0472">Membrane</keyword>
<evidence type="ECO:0000256" key="1">
    <source>
        <dbReference type="SAM" id="Phobius"/>
    </source>
</evidence>
<dbReference type="OrthoDB" id="348976at2759"/>
<evidence type="ECO:0000313" key="2">
    <source>
        <dbReference type="EMBL" id="VDM27955.1"/>
    </source>
</evidence>
<sequence>MEEGWNGQQGVMPLPRNRSGGAFFRIPLSFDDFYFGAALPAPIIRIEPRSCPPESTLNALLEAMSDFFVRIVVCCVVELVGLIIFALPWDHQVYHHQFNTRIAATFDLQTEVYRNLATHFVDVIFEPRCGNTEVYFSYAYSHCIYQVTSKFTFEKANFIYLFSFPQLL</sequence>
<keyword evidence="1" id="KW-1133">Transmembrane helix</keyword>
<gene>
    <name evidence="2" type="ORF">TTAC_LOCUS5916</name>
</gene>
<evidence type="ECO:0000313" key="3">
    <source>
        <dbReference type="Proteomes" id="UP000274429"/>
    </source>
</evidence>
<proteinExistence type="predicted"/>
<dbReference type="STRING" id="6205.A0A0R3WYU1"/>
<accession>A0A0R3WYU1</accession>
<dbReference type="WBParaSite" id="TTAC_0000593101-mRNA-1">
    <property type="protein sequence ID" value="TTAC_0000593101-mRNA-1"/>
    <property type="gene ID" value="TTAC_0000593101"/>
</dbReference>
<name>A0A0R3WYU1_HYDTA</name>
<keyword evidence="1" id="KW-0812">Transmembrane</keyword>
<evidence type="ECO:0000313" key="4">
    <source>
        <dbReference type="WBParaSite" id="TTAC_0000593101-mRNA-1"/>
    </source>
</evidence>
<protein>
    <submittedName>
        <fullName evidence="4">Autophagy-related protein 9</fullName>
    </submittedName>
</protein>
<feature type="transmembrane region" description="Helical" evidence="1">
    <location>
        <begin position="67"/>
        <end position="87"/>
    </location>
</feature>
<keyword evidence="3" id="KW-1185">Reference proteome</keyword>
<reference evidence="2 3" key="2">
    <citation type="submission" date="2018-11" db="EMBL/GenBank/DDBJ databases">
        <authorList>
            <consortium name="Pathogen Informatics"/>
        </authorList>
    </citation>
    <scope>NUCLEOTIDE SEQUENCE [LARGE SCALE GENOMIC DNA]</scope>
</reference>
<dbReference type="Proteomes" id="UP000274429">
    <property type="component" value="Unassembled WGS sequence"/>
</dbReference>
<dbReference type="EMBL" id="UYWX01009690">
    <property type="protein sequence ID" value="VDM27955.1"/>
    <property type="molecule type" value="Genomic_DNA"/>
</dbReference>
<reference evidence="4" key="1">
    <citation type="submission" date="2017-02" db="UniProtKB">
        <authorList>
            <consortium name="WormBaseParasite"/>
        </authorList>
    </citation>
    <scope>IDENTIFICATION</scope>
</reference>